<gene>
    <name evidence="5" type="ORF">HF519_22415</name>
</gene>
<reference evidence="5 6" key="1">
    <citation type="submission" date="2020-04" db="EMBL/GenBank/DDBJ databases">
        <authorList>
            <person name="Klaysubun C."/>
            <person name="Duangmal K."/>
            <person name="Lipun K."/>
        </authorList>
    </citation>
    <scope>NUCLEOTIDE SEQUENCE [LARGE SCALE GENOMIC DNA]</scope>
    <source>
        <strain evidence="5 6">DSM 45300</strain>
    </source>
</reference>
<dbReference type="CDD" id="cd00130">
    <property type="entry name" value="PAS"/>
    <property type="match status" value="1"/>
</dbReference>
<dbReference type="SUPFAM" id="SSF81606">
    <property type="entry name" value="PP2C-like"/>
    <property type="match status" value="1"/>
</dbReference>
<comment type="caution">
    <text evidence="5">The sequence shown here is derived from an EMBL/GenBank/DDBJ whole genome shotgun (WGS) entry which is preliminary data.</text>
</comment>
<dbReference type="InterPro" id="IPR000700">
    <property type="entry name" value="PAS-assoc_C"/>
</dbReference>
<dbReference type="Gene3D" id="3.30.450.40">
    <property type="match status" value="1"/>
</dbReference>
<feature type="domain" description="PAS" evidence="2">
    <location>
        <begin position="201"/>
        <end position="223"/>
    </location>
</feature>
<dbReference type="PROSITE" id="PS51746">
    <property type="entry name" value="PPM_2"/>
    <property type="match status" value="1"/>
</dbReference>
<dbReference type="SUPFAM" id="SSF55785">
    <property type="entry name" value="PYP-like sensor domain (PAS domain)"/>
    <property type="match status" value="1"/>
</dbReference>
<feature type="domain" description="PAC" evidence="3">
    <location>
        <begin position="249"/>
        <end position="302"/>
    </location>
</feature>
<dbReference type="SMART" id="SM00065">
    <property type="entry name" value="GAF"/>
    <property type="match status" value="1"/>
</dbReference>
<keyword evidence="6" id="KW-1185">Reference proteome</keyword>
<sequence length="735" mass="78040">MVSSDPGTGVIAGAISGAEVSATPADLPQVLHGAPAAVLMIDRDLRQVVYANGTATELTGDRVRLPVDIDDWSDAAGLTDLGGRRMRETSSPLSLVAAGIPVAGEPVAVHDAARRGSTATTEQREASEGRLLWVTGFNLTDASDGAAVPGPLRSRALVVFLQLSGTEHGDRRRLEVLRDRAVVATDMSFTITDPRQPDDPLIWVNPSFTRLTGYDLDEVVGRNCRFLQGPNTDRGAVARIVAALRAQEPITEVLLNYRRDGTAFWNQVSISPVMDGAGEIVNFVGVQNDVTERVLVEQERRAALADAEEARSQLRLLAEATTQMTEALDVADACARLARIVVPQLADLCAVDLLDRPGSGTPQRVAVAARDPDDEGRLQEFSLVRDHRIGSGGTGDTPAGDQPVLFSELPERGVDRHPGDAMAASAYDELRLRSAMVVPVRARGRVLGTLTLLTQHPYGRRYGSRDLHLATDLAGRAGLTVDNARLYEVEHAAAATLQRSLLPEVPEVTGLQVAARYLVGADGNQVGGDWYDVLPLPDGAVGIAVGDVVGHDLAAAAAMGQLRGVLRSYAWDGGRPGSVLDRCDQLVQGLEMAAMATAVYARIEPPDAAGNRLMRYANAGHPSPLLLTRSGELIRLDEHRSPMIGAVPTLGRVAGPGRTEAGLSAPPGSLLLLYTDGLTDVAGEDADERTDLLERTLAGLPPDSDAETVVEQMLTACIPSPLRDDVALLAVRLVD</sequence>
<evidence type="ECO:0000259" key="2">
    <source>
        <dbReference type="PROSITE" id="PS50112"/>
    </source>
</evidence>
<dbReference type="PROSITE" id="PS50113">
    <property type="entry name" value="PAC"/>
    <property type="match status" value="1"/>
</dbReference>
<evidence type="ECO:0000259" key="4">
    <source>
        <dbReference type="PROSITE" id="PS51746"/>
    </source>
</evidence>
<dbReference type="RefSeq" id="WP_169414969.1">
    <property type="nucleotide sequence ID" value="NZ_JAAXKZ010000103.1"/>
</dbReference>
<evidence type="ECO:0000256" key="1">
    <source>
        <dbReference type="ARBA" id="ARBA00022801"/>
    </source>
</evidence>
<dbReference type="SUPFAM" id="SSF55781">
    <property type="entry name" value="GAF domain-like"/>
    <property type="match status" value="1"/>
</dbReference>
<dbReference type="GO" id="GO:0016791">
    <property type="term" value="F:phosphatase activity"/>
    <property type="evidence" value="ECO:0007669"/>
    <property type="project" value="TreeGrafter"/>
</dbReference>
<evidence type="ECO:0000313" key="6">
    <source>
        <dbReference type="Proteomes" id="UP000586918"/>
    </source>
</evidence>
<dbReference type="AlphaFoldDB" id="A0A848DNG4"/>
<dbReference type="Pfam" id="PF13426">
    <property type="entry name" value="PAS_9"/>
    <property type="match status" value="1"/>
</dbReference>
<dbReference type="Gene3D" id="3.60.40.10">
    <property type="entry name" value="PPM-type phosphatase domain"/>
    <property type="match status" value="1"/>
</dbReference>
<protein>
    <submittedName>
        <fullName evidence="5">SpoIIE family protein phosphatase</fullName>
    </submittedName>
</protein>
<dbReference type="Pfam" id="PF01590">
    <property type="entry name" value="GAF"/>
    <property type="match status" value="1"/>
</dbReference>
<dbReference type="InterPro" id="IPR052016">
    <property type="entry name" value="Bact_Sigma-Reg"/>
</dbReference>
<dbReference type="InterPro" id="IPR001932">
    <property type="entry name" value="PPM-type_phosphatase-like_dom"/>
</dbReference>
<dbReference type="InterPro" id="IPR035965">
    <property type="entry name" value="PAS-like_dom_sf"/>
</dbReference>
<dbReference type="Pfam" id="PF13188">
    <property type="entry name" value="PAS_8"/>
    <property type="match status" value="1"/>
</dbReference>
<dbReference type="PROSITE" id="PS50112">
    <property type="entry name" value="PAS"/>
    <property type="match status" value="2"/>
</dbReference>
<dbReference type="PANTHER" id="PTHR43156:SF2">
    <property type="entry name" value="STAGE II SPORULATION PROTEIN E"/>
    <property type="match status" value="1"/>
</dbReference>
<dbReference type="NCBIfam" id="TIGR00229">
    <property type="entry name" value="sensory_box"/>
    <property type="match status" value="1"/>
</dbReference>
<dbReference type="InterPro" id="IPR029016">
    <property type="entry name" value="GAF-like_dom_sf"/>
</dbReference>
<evidence type="ECO:0000259" key="3">
    <source>
        <dbReference type="PROSITE" id="PS50113"/>
    </source>
</evidence>
<dbReference type="InterPro" id="IPR036457">
    <property type="entry name" value="PPM-type-like_dom_sf"/>
</dbReference>
<dbReference type="PANTHER" id="PTHR43156">
    <property type="entry name" value="STAGE II SPORULATION PROTEIN E-RELATED"/>
    <property type="match status" value="1"/>
</dbReference>
<accession>A0A848DNG4</accession>
<dbReference type="SMART" id="SM00331">
    <property type="entry name" value="PP2C_SIG"/>
    <property type="match status" value="1"/>
</dbReference>
<proteinExistence type="predicted"/>
<dbReference type="SMART" id="SM00086">
    <property type="entry name" value="PAC"/>
    <property type="match status" value="1"/>
</dbReference>
<feature type="domain" description="PAS" evidence="2">
    <location>
        <begin position="23"/>
        <end position="60"/>
    </location>
</feature>
<dbReference type="InterPro" id="IPR003018">
    <property type="entry name" value="GAF"/>
</dbReference>
<keyword evidence="1" id="KW-0378">Hydrolase</keyword>
<organism evidence="5 6">
    <name type="scientific">Pseudonocardia bannensis</name>
    <dbReference type="NCBI Taxonomy" id="630973"/>
    <lineage>
        <taxon>Bacteria</taxon>
        <taxon>Bacillati</taxon>
        <taxon>Actinomycetota</taxon>
        <taxon>Actinomycetes</taxon>
        <taxon>Pseudonocardiales</taxon>
        <taxon>Pseudonocardiaceae</taxon>
        <taxon>Pseudonocardia</taxon>
    </lineage>
</organism>
<feature type="domain" description="PPM-type phosphatase" evidence="4">
    <location>
        <begin position="512"/>
        <end position="733"/>
    </location>
</feature>
<dbReference type="Proteomes" id="UP000586918">
    <property type="component" value="Unassembled WGS sequence"/>
</dbReference>
<dbReference type="Pfam" id="PF07228">
    <property type="entry name" value="SpoIIE"/>
    <property type="match status" value="1"/>
</dbReference>
<name>A0A848DNG4_9PSEU</name>
<dbReference type="InterPro" id="IPR001610">
    <property type="entry name" value="PAC"/>
</dbReference>
<dbReference type="EMBL" id="JAAXKZ010000103">
    <property type="protein sequence ID" value="NMH94282.1"/>
    <property type="molecule type" value="Genomic_DNA"/>
</dbReference>
<dbReference type="InterPro" id="IPR000014">
    <property type="entry name" value="PAS"/>
</dbReference>
<dbReference type="Gene3D" id="3.30.450.20">
    <property type="entry name" value="PAS domain"/>
    <property type="match status" value="1"/>
</dbReference>
<evidence type="ECO:0000313" key="5">
    <source>
        <dbReference type="EMBL" id="NMH94282.1"/>
    </source>
</evidence>